<evidence type="ECO:0000313" key="19">
    <source>
        <dbReference type="EMBL" id="PWT41498.1"/>
    </source>
</evidence>
<dbReference type="Proteomes" id="UP000216122">
    <property type="component" value="Unassembled WGS sequence"/>
</dbReference>
<dbReference type="EMBL" id="NGQC01000056">
    <property type="protein sequence ID" value="OYT02419.1"/>
    <property type="molecule type" value="Genomic_DNA"/>
</dbReference>
<dbReference type="Proteomes" id="UP000244083">
    <property type="component" value="Unassembled WGS sequence"/>
</dbReference>
<evidence type="ECO:0000313" key="31">
    <source>
        <dbReference type="Proteomes" id="UP000244369"/>
    </source>
</evidence>
<evidence type="ECO:0000313" key="36">
    <source>
        <dbReference type="Proteomes" id="UP000441557"/>
    </source>
</evidence>
<dbReference type="EMBL" id="CP027805">
    <property type="protein sequence ID" value="AWD61554.1"/>
    <property type="molecule type" value="Genomic_DNA"/>
</dbReference>
<reference evidence="26" key="5">
    <citation type="submission" date="2017-04" db="EMBL/GenBank/DDBJ databases">
        <title>Function of individual gut microbiota members based on whole genome sequencing of pure cultures obtained from chicken caecum.</title>
        <authorList>
            <person name="Medvecky M."/>
            <person name="Cejkova D."/>
            <person name="Polansky O."/>
            <person name="Karasova D."/>
            <person name="Kubasova T."/>
            <person name="Cizek A."/>
            <person name="Rychlik I."/>
        </authorList>
    </citation>
    <scope>NUCLEOTIDE SEQUENCE [LARGE SCALE GENOMIC DNA]</scope>
    <source>
        <strain evidence="26">An71</strain>
    </source>
</reference>
<evidence type="ECO:0000313" key="24">
    <source>
        <dbReference type="Proteomes" id="UP000184174"/>
    </source>
</evidence>
<dbReference type="Proteomes" id="UP000245735">
    <property type="component" value="Unassembled WGS sequence"/>
</dbReference>
<evidence type="ECO:0000313" key="40">
    <source>
        <dbReference type="Proteomes" id="UP001286376"/>
    </source>
</evidence>
<dbReference type="Proteomes" id="UP000215747">
    <property type="component" value="Unassembled WGS sequence"/>
</dbReference>
<evidence type="ECO:0000313" key="3">
    <source>
        <dbReference type="EMBL" id="KEK14177.1"/>
    </source>
</evidence>
<evidence type="ECO:0000313" key="10">
    <source>
        <dbReference type="EMBL" id="OCX47459.1"/>
    </source>
</evidence>
<evidence type="ECO:0000313" key="21">
    <source>
        <dbReference type="EMBL" id="TGB10962.1"/>
    </source>
</evidence>
<evidence type="ECO:0000313" key="20">
    <source>
        <dbReference type="EMBL" id="QDR71765.1"/>
    </source>
</evidence>
<dbReference type="EMBL" id="NGPX01000024">
    <property type="protein sequence ID" value="OYS93758.1"/>
    <property type="molecule type" value="Genomic_DNA"/>
</dbReference>
<dbReference type="EMBL" id="WJNE01000035">
    <property type="protein sequence ID" value="MRG69985.1"/>
    <property type="molecule type" value="Genomic_DNA"/>
</dbReference>
<dbReference type="GeneID" id="77190363"/>
<dbReference type="Gene3D" id="3.10.120.10">
    <property type="entry name" value="Cytochrome b5-like heme/steroid binding domain"/>
    <property type="match status" value="1"/>
</dbReference>
<proteinExistence type="predicted"/>
<evidence type="ECO:0000313" key="5">
    <source>
        <dbReference type="EMBL" id="MRG69985.1"/>
    </source>
</evidence>
<dbReference type="OMA" id="IMRSFTH"/>
<organism evidence="3 22">
    <name type="scientific">Limosilactobacillus reuteri</name>
    <name type="common">Lactobacillus reuteri</name>
    <dbReference type="NCBI Taxonomy" id="1598"/>
    <lineage>
        <taxon>Bacteria</taxon>
        <taxon>Bacillati</taxon>
        <taxon>Bacillota</taxon>
        <taxon>Bacilli</taxon>
        <taxon>Lactobacillales</taxon>
        <taxon>Lactobacillaceae</taxon>
        <taxon>Limosilactobacillus</taxon>
    </lineage>
</organism>
<evidence type="ECO:0000259" key="1">
    <source>
        <dbReference type="SMART" id="SM01117"/>
    </source>
</evidence>
<dbReference type="EMBL" id="QGHV01000002">
    <property type="protein sequence ID" value="PWT38432.1"/>
    <property type="molecule type" value="Genomic_DNA"/>
</dbReference>
<dbReference type="EMBL" id="SRKR01000009">
    <property type="protein sequence ID" value="TGB10962.1"/>
    <property type="molecule type" value="Genomic_DNA"/>
</dbReference>
<evidence type="ECO:0000313" key="8">
    <source>
        <dbReference type="EMBL" id="MRH08027.1"/>
    </source>
</evidence>
<evidence type="ECO:0000313" key="35">
    <source>
        <dbReference type="Proteomes" id="UP000430985"/>
    </source>
</evidence>
<dbReference type="EMBL" id="WJNA01000002">
    <property type="protein sequence ID" value="MRH08027.1"/>
    <property type="molecule type" value="Genomic_DNA"/>
</dbReference>
<evidence type="ECO:0000313" key="30">
    <source>
        <dbReference type="Proteomes" id="UP000244083"/>
    </source>
</evidence>
<reference evidence="12 25" key="4">
    <citation type="submission" date="2017-03" db="EMBL/GenBank/DDBJ databases">
        <title>Antibiotic resistance of probiotic microorganisms.</title>
        <authorList>
            <person name="Sanudo A.I."/>
            <person name="Olivares M."/>
            <person name="Banuelos O."/>
        </authorList>
    </citation>
    <scope>NUCLEOTIDE SEQUENCE [LARGE SCALE GENOMIC DNA]</scope>
    <source>
        <strain evidence="12 25">CECT8605</strain>
    </source>
</reference>
<dbReference type="EMBL" id="NFHN01000014">
    <property type="protein sequence ID" value="OUN48697.1"/>
    <property type="molecule type" value="Genomic_DNA"/>
</dbReference>
<dbReference type="EMBL" id="MWVS01000015">
    <property type="protein sequence ID" value="OPG89273.1"/>
    <property type="molecule type" value="Genomic_DNA"/>
</dbReference>
<dbReference type="EMBL" id="MCNS01000010">
    <property type="protein sequence ID" value="OCX47459.1"/>
    <property type="molecule type" value="Genomic_DNA"/>
</dbReference>
<dbReference type="EMBL" id="WJMZ01000007">
    <property type="protein sequence ID" value="MRG84272.1"/>
    <property type="molecule type" value="Genomic_DNA"/>
</dbReference>
<reference evidence="30" key="13">
    <citation type="submission" date="2018-04" db="EMBL/GenBank/DDBJ databases">
        <title>Draft Genome Sequences of 10 Lactobacillus Species from 22 Commercial Probiotic Products.</title>
        <authorList>
            <person name="Gangiredla J."/>
            <person name="Barnaba T.J."/>
            <person name="Mammel M.K."/>
            <person name="Lacher D.W."/>
            <person name="Elkins C.A."/>
            <person name="Lampel K.A."/>
            <person name="Whitehouse C.A."/>
            <person name="Tartera C."/>
        </authorList>
    </citation>
    <scope>NUCLEOTIDE SEQUENCE [LARGE SCALE GENOMIC DNA]</scope>
    <source>
        <strain evidence="30">DS12_10</strain>
    </source>
</reference>
<reference evidence="4 40" key="19">
    <citation type="journal article" date="2022" name="Front. Cell. Infect. Microbiol.">
        <title>The probiotic and immunomodulation effects of Limosilactobacillus reuteri RGW1 isolated from calf feces.</title>
        <authorList>
            <person name="Huang K."/>
            <person name="Shi W."/>
            <person name="Yang B."/>
            <person name="Wang J."/>
        </authorList>
    </citation>
    <scope>NUCLEOTIDE SEQUENCE [LARGE SCALE GENOMIC DNA]</scope>
    <source>
        <strain evidence="4 40">RGW1</strain>
    </source>
</reference>
<reference evidence="32 33" key="10">
    <citation type="journal article" date="2018" name="Front. Microbiol.">
        <title>Comparative Genomics of the Herbivore Gut Symbiont Lactobacillus reuteri Reveals Genetic Diversity and Lifestyle Adaptation.</title>
        <authorList>
            <person name="Zhao J."/>
        </authorList>
    </citation>
    <scope>NUCLEOTIDE SEQUENCE [LARGE SCALE GENOMIC DNA]</scope>
    <source>
        <strain evidence="19 33">LR10</strain>
        <strain evidence="32">LR9</strain>
    </source>
</reference>
<evidence type="ECO:0000313" key="23">
    <source>
        <dbReference type="Proteomes" id="UP000095141"/>
    </source>
</evidence>
<evidence type="ECO:0000313" key="7">
    <source>
        <dbReference type="EMBL" id="MRG89816.1"/>
    </source>
</evidence>
<reference evidence="13" key="9">
    <citation type="journal article" date="2018" name="BMC Genomics">
        <title>Whole genome sequencing and function prediction of 133 gut anaerobes isolated from chicken caecum in pure cultures.</title>
        <authorList>
            <person name="Medvecky M."/>
            <person name="Cejkova D."/>
            <person name="Polansky O."/>
            <person name="Karasova D."/>
            <person name="Kubasova T."/>
            <person name="Cizek A."/>
            <person name="Rychlik I."/>
        </authorList>
    </citation>
    <scope>NUCLEOTIDE SEQUENCE</scope>
    <source>
        <strain evidence="13">An71</strain>
    </source>
</reference>
<dbReference type="EMBL" id="NGPL01000043">
    <property type="protein sequence ID" value="OYS68522.1"/>
    <property type="molecule type" value="Genomic_DNA"/>
</dbReference>
<dbReference type="Proteomes" id="UP000095141">
    <property type="component" value="Unassembled WGS sequence"/>
</dbReference>
<name>A0A073JJX5_LIMRT</name>
<dbReference type="SUPFAM" id="SSF55856">
    <property type="entry name" value="Cytochrome b5-like heme/steroid binding domain"/>
    <property type="match status" value="1"/>
</dbReference>
<dbReference type="PATRIC" id="fig|1598.90.peg.2021"/>
<dbReference type="Proteomes" id="UP000470878">
    <property type="component" value="Unassembled WGS sequence"/>
</dbReference>
<evidence type="ECO:0000313" key="28">
    <source>
        <dbReference type="Proteomes" id="UP000216122"/>
    </source>
</evidence>
<dbReference type="EMBL" id="MKQH01000014">
    <property type="protein sequence ID" value="OJI10358.1"/>
    <property type="molecule type" value="Genomic_DNA"/>
</dbReference>
<dbReference type="EMBL" id="JOSX01000021">
    <property type="protein sequence ID" value="KEK14177.1"/>
    <property type="molecule type" value="Genomic_DNA"/>
</dbReference>
<evidence type="ECO:0000313" key="39">
    <source>
        <dbReference type="Proteomes" id="UP000472879"/>
    </source>
</evidence>
<evidence type="ECO:0000313" key="6">
    <source>
        <dbReference type="EMBL" id="MRG84272.1"/>
    </source>
</evidence>
<evidence type="ECO:0000313" key="9">
    <source>
        <dbReference type="EMBL" id="MRH80296.1"/>
    </source>
</evidence>
<reference evidence="3 22" key="1">
    <citation type="submission" date="2014-06" db="EMBL/GenBank/DDBJ databases">
        <title>Genetic determinant of reutericyclin biosynthesis of Lactobacillus reuteri.</title>
        <authorList>
            <person name="Lin X."/>
            <person name="Duar R."/>
            <person name="Walter J."/>
            <person name="Gaenzle M."/>
        </authorList>
    </citation>
    <scope>NUCLEOTIDE SEQUENCE [LARGE SCALE GENOMIC DNA]</scope>
    <source>
        <strain evidence="3 22">LTH2584</strain>
    </source>
</reference>
<reference evidence="27 28" key="7">
    <citation type="submission" date="2017-05" db="EMBL/GenBank/DDBJ databases">
        <authorList>
            <person name="Lin X.B."/>
            <person name="Stothard P."/>
            <person name="Tasseva G."/>
            <person name="Walter J."/>
        </authorList>
    </citation>
    <scope>NUCLEOTIDE SEQUENCE [LARGE SCALE GENOMIC DNA]</scope>
    <source>
        <strain evidence="28">103v</strain>
        <strain evidence="15 29">105n</strain>
        <strain evidence="27">114h</strain>
    </source>
</reference>
<dbReference type="EMBL" id="CP041676">
    <property type="protein sequence ID" value="QDR71765.1"/>
    <property type="molecule type" value="Genomic_DNA"/>
</dbReference>
<evidence type="ECO:0000313" key="18">
    <source>
        <dbReference type="EMBL" id="PWT38432.1"/>
    </source>
</evidence>
<evidence type="ECO:0000313" key="32">
    <source>
        <dbReference type="Proteomes" id="UP000245735"/>
    </source>
</evidence>
<evidence type="ECO:0000313" key="22">
    <source>
        <dbReference type="Proteomes" id="UP000027731"/>
    </source>
</evidence>
<reference evidence="21" key="16">
    <citation type="submission" date="2019-04" db="EMBL/GenBank/DDBJ databases">
        <authorList>
            <person name="Bisanz J.E."/>
            <person name="Chagwedera N.D."/>
            <person name="Chawla A."/>
            <person name="Turnbaugh P.J."/>
        </authorList>
    </citation>
    <scope>NUCLEOTIDE SEQUENCE</scope>
    <source>
        <strain evidence="21">I8-5</strain>
    </source>
</reference>
<dbReference type="Proteomes" id="UP000297521">
    <property type="component" value="Unassembled WGS sequence"/>
</dbReference>
<dbReference type="EMBL" id="JAOTNP010000001">
    <property type="protein sequence ID" value="MDV8945795.1"/>
    <property type="molecule type" value="Genomic_DNA"/>
</dbReference>
<evidence type="ECO:0000313" key="16">
    <source>
        <dbReference type="EMBL" id="OYT02419.1"/>
    </source>
</evidence>
<dbReference type="Proteomes" id="UP000244369">
    <property type="component" value="Chromosome"/>
</dbReference>
<reference evidence="2 31" key="12">
    <citation type="submission" date="2018-03" db="EMBL/GenBank/DDBJ databases">
        <title>Complete Genome Sequence of the Chinese traditional Highland Barley wine Isolate Lactobacillus reuteri WHH1689.</title>
        <authorList>
            <person name="Chen S."/>
            <person name="Chen L."/>
            <person name="Chen L."/>
            <person name="Li Y."/>
        </authorList>
    </citation>
    <scope>NUCLEOTIDE SEQUENCE [LARGE SCALE GENOMIC DNA]</scope>
    <source>
        <strain evidence="2 31">WHH1689</strain>
    </source>
</reference>
<evidence type="ECO:0000313" key="26">
    <source>
        <dbReference type="Proteomes" id="UP000195868"/>
    </source>
</evidence>
<reference evidence="10 23" key="2">
    <citation type="submission" date="2016-08" db="EMBL/GenBank/DDBJ databases">
        <title>Probiotic bacterium isolated from chicken gut.</title>
        <authorList>
            <person name="Levy J.L."/>
            <person name="Hassan H.M."/>
            <person name="Mendoza M.A."/>
        </authorList>
    </citation>
    <scope>NUCLEOTIDE SEQUENCE [LARGE SCALE GENOMIC DNA]</scope>
    <source>
        <strain evidence="10 23">P43</strain>
    </source>
</reference>
<feature type="domain" description="Cytochrome b5 heme-binding" evidence="1">
    <location>
        <begin position="4"/>
        <end position="76"/>
    </location>
</feature>
<dbReference type="Pfam" id="PF00173">
    <property type="entry name" value="Cyt-b5"/>
    <property type="match status" value="1"/>
</dbReference>
<reference evidence="17" key="11">
    <citation type="journal article" date="2018" name="Genome Announc.">
        <title>Fifty-Six Draft Genome Sequences of 10 Lactobacillus Species from 22 Commercial Dietary Supplements.</title>
        <authorList>
            <person name="Gangiredla J."/>
            <person name="Barnaba T.J."/>
            <person name="Mammel M.K."/>
            <person name="Lacher D.W."/>
            <person name="Elkins C.A."/>
            <person name="Lampel K.A."/>
            <person name="Whitehouse C.A."/>
            <person name="Tartera C."/>
        </authorList>
    </citation>
    <scope>NUCLEOTIDE SEQUENCE</scope>
    <source>
        <strain evidence="17">DS12_10</strain>
    </source>
</reference>
<dbReference type="Proteomes" id="UP000195868">
    <property type="component" value="Unassembled WGS sequence"/>
</dbReference>
<dbReference type="Proteomes" id="UP001286376">
    <property type="component" value="Unassembled WGS sequence"/>
</dbReference>
<evidence type="ECO:0000313" key="12">
    <source>
        <dbReference type="EMBL" id="OPG89273.1"/>
    </source>
</evidence>
<dbReference type="Proteomes" id="UP000189795">
    <property type="component" value="Unassembled WGS sequence"/>
</dbReference>
<dbReference type="EMBL" id="WJMX01000007">
    <property type="protein sequence ID" value="MRH80296.1"/>
    <property type="molecule type" value="Genomic_DNA"/>
</dbReference>
<reference evidence="20 34" key="17">
    <citation type="submission" date="2019-07" db="EMBL/GenBank/DDBJ databases">
        <title>Gastrointestinal microbiota of Peromyscus leucopus, the white-footed mouse.</title>
        <authorList>
            <person name="Milovic A."/>
            <person name="Bassam K."/>
            <person name="Barbour A.G."/>
        </authorList>
    </citation>
    <scope>NUCLEOTIDE SEQUENCE [LARGE SCALE GENOMIC DNA]</scope>
    <source>
        <strain evidence="20 34">LL7</strain>
    </source>
</reference>
<dbReference type="RefSeq" id="WP_003665459.1">
    <property type="nucleotide sequence ID" value="NZ_CABFNG010000028.1"/>
</dbReference>
<evidence type="ECO:0000313" key="13">
    <source>
        <dbReference type="EMBL" id="OUN48697.1"/>
    </source>
</evidence>
<dbReference type="EMBL" id="QGHT01000022">
    <property type="protein sequence ID" value="PWT41498.1"/>
    <property type="molecule type" value="Genomic_DNA"/>
</dbReference>
<dbReference type="Proteomes" id="UP000430985">
    <property type="component" value="Unassembled WGS sequence"/>
</dbReference>
<evidence type="ECO:0000313" key="15">
    <source>
        <dbReference type="EMBL" id="OYS93758.1"/>
    </source>
</evidence>
<accession>A0A073JJX5</accession>
<dbReference type="EMBL" id="QAZN01000026">
    <property type="protein sequence ID" value="PTV01593.1"/>
    <property type="molecule type" value="Genomic_DNA"/>
</dbReference>
<evidence type="ECO:0000313" key="29">
    <source>
        <dbReference type="Proteomes" id="UP000216681"/>
    </source>
</evidence>
<protein>
    <submittedName>
        <fullName evidence="3">Cytochrome B5</fullName>
    </submittedName>
</protein>
<dbReference type="InterPro" id="IPR001199">
    <property type="entry name" value="Cyt_B5-like_heme/steroid-bd"/>
</dbReference>
<gene>
    <name evidence="12" type="ORF">B5D07_01015</name>
    <name evidence="13" type="ORF">B5G22_04700</name>
    <name evidence="10" type="ORF">BFD03_06940</name>
    <name evidence="11" type="ORF">BJI45_07110</name>
    <name evidence="14" type="ORF">CBF96_07375</name>
    <name evidence="15" type="ORF">CBG15_05555</name>
    <name evidence="16" type="ORF">CBG21_08665</name>
    <name evidence="17" type="ORF">DB325_09565</name>
    <name evidence="19" type="ORF">DKZ22_06250</name>
    <name evidence="18" type="ORF">DKZ35_00465</name>
    <name evidence="21" type="ORF">E5F87_05935</name>
    <name evidence="20" type="ORF">FOD75_00875</name>
    <name evidence="7" type="ORF">GIX76_07425</name>
    <name evidence="9" type="ORF">GIX77_05880</name>
    <name evidence="6" type="ORF">GIX80_07735</name>
    <name evidence="8" type="ORF">GIX81_00850</name>
    <name evidence="5" type="ORF">GIX83_09170</name>
    <name evidence="3" type="ORF">LR3_03825</name>
    <name evidence="2" type="ORF">LWHH1689_0192</name>
    <name evidence="4" type="ORF">NX099_00020</name>
</gene>
<evidence type="ECO:0000313" key="33">
    <source>
        <dbReference type="Proteomes" id="UP000245980"/>
    </source>
</evidence>
<evidence type="ECO:0000313" key="4">
    <source>
        <dbReference type="EMBL" id="MDV8945795.1"/>
    </source>
</evidence>
<evidence type="ECO:0000313" key="25">
    <source>
        <dbReference type="Proteomes" id="UP000189795"/>
    </source>
</evidence>
<reference evidence="4" key="20">
    <citation type="submission" date="2022-08" db="EMBL/GenBank/DDBJ databases">
        <authorList>
            <person name="Huang K."/>
        </authorList>
    </citation>
    <scope>NUCLEOTIDE SEQUENCE</scope>
    <source>
        <strain evidence="4">RGW1</strain>
    </source>
</reference>
<dbReference type="InterPro" id="IPR036400">
    <property type="entry name" value="Cyt_B5-like_heme/steroid_sf"/>
</dbReference>
<evidence type="ECO:0000313" key="34">
    <source>
        <dbReference type="Proteomes" id="UP000316394"/>
    </source>
</evidence>
<dbReference type="Proteomes" id="UP000441557">
    <property type="component" value="Unassembled WGS sequence"/>
</dbReference>
<sequence length="77" mass="8578">MRSFTHNELAQYNGQEGRPAYIGVRGNVYDVSEVPEWKGAEIHGNVFGHDLSDVTYQQAAKKYSPVSKLPIIGKLVD</sequence>
<evidence type="ECO:0000313" key="2">
    <source>
        <dbReference type="EMBL" id="AWD61554.1"/>
    </source>
</evidence>
<reference evidence="27 28" key="8">
    <citation type="submission" date="2017-09" db="EMBL/GenBank/DDBJ databases">
        <title>Tripartite evolution among Lactobacillus johnsonii, Lactobacillus taiwanensis, Lactobacillus reuteri and their rodent host.</title>
        <authorList>
            <person name="Wang T."/>
            <person name="Knowles S."/>
            <person name="Cheng C."/>
        </authorList>
    </citation>
    <scope>NUCLEOTIDE SEQUENCE [LARGE SCALE GENOMIC DNA]</scope>
    <source>
        <strain evidence="16 28">103v</strain>
        <strain evidence="15 29">105n</strain>
        <strain evidence="14 27">114h</strain>
    </source>
</reference>
<dbReference type="Proteomes" id="UP000245980">
    <property type="component" value="Unassembled WGS sequence"/>
</dbReference>
<evidence type="ECO:0000313" key="11">
    <source>
        <dbReference type="EMBL" id="OJI10358.1"/>
    </source>
</evidence>
<dbReference type="Proteomes" id="UP000184174">
    <property type="component" value="Unassembled WGS sequence"/>
</dbReference>
<dbReference type="Proteomes" id="UP000460207">
    <property type="component" value="Unassembled WGS sequence"/>
</dbReference>
<dbReference type="SMART" id="SM01117">
    <property type="entry name" value="Cyt-b5"/>
    <property type="match status" value="1"/>
</dbReference>
<dbReference type="Proteomes" id="UP000472879">
    <property type="component" value="Unassembled WGS sequence"/>
</dbReference>
<dbReference type="EMBL" id="WJND01000010">
    <property type="protein sequence ID" value="MRG89816.1"/>
    <property type="molecule type" value="Genomic_DNA"/>
</dbReference>
<reference evidence="14" key="6">
    <citation type="submission" date="2017-05" db="EMBL/GenBank/DDBJ databases">
        <authorList>
            <person name="Song R."/>
            <person name="Chenine A.L."/>
            <person name="Ruprecht R.M."/>
        </authorList>
    </citation>
    <scope>NUCLEOTIDE SEQUENCE [LARGE SCALE GENOMIC DNA]</scope>
    <source>
        <strain evidence="16">103v</strain>
        <strain evidence="14">114h</strain>
    </source>
</reference>
<evidence type="ECO:0000313" key="14">
    <source>
        <dbReference type="EMBL" id="OYS68522.1"/>
    </source>
</evidence>
<evidence type="ECO:0000313" key="37">
    <source>
        <dbReference type="Proteomes" id="UP000460207"/>
    </source>
</evidence>
<reference evidence="18" key="14">
    <citation type="submission" date="2018-05" db="EMBL/GenBank/DDBJ databases">
        <authorList>
            <person name="Peng X.Y."/>
            <person name="Xu Y.F."/>
            <person name="Luo D."/>
            <person name="Yu J."/>
            <person name="Gu J.Y."/>
        </authorList>
    </citation>
    <scope>NUCLEOTIDE SEQUENCE</scope>
    <source>
        <strain evidence="19">LR10</strain>
        <strain evidence="18">LR9</strain>
    </source>
</reference>
<dbReference type="Proteomes" id="UP000216681">
    <property type="component" value="Unassembled WGS sequence"/>
</dbReference>
<dbReference type="AlphaFoldDB" id="A0A073JJX5"/>
<reference evidence="21" key="15">
    <citation type="journal article" date="2019" name="Cell Metab.">
        <title>Nutrient sensing in CD11c cells alters the gut microbiome to regulate food intake and body mass.</title>
        <authorList>
            <person name="Chagwedera N.D."/>
            <person name="Ang Q.Y."/>
            <person name="Bisanz J.E."/>
            <person name="Leong Y.A."/>
            <person name="Ganeshan K."/>
            <person name="Cai J."/>
            <person name="Patterson A.D."/>
            <person name="Turnbaugh P.J."/>
            <person name="Chawla A."/>
        </authorList>
    </citation>
    <scope>NUCLEOTIDE SEQUENCE</scope>
    <source>
        <strain evidence="21">I8-5</strain>
    </source>
</reference>
<evidence type="ECO:0000313" key="38">
    <source>
        <dbReference type="Proteomes" id="UP000470878"/>
    </source>
</evidence>
<reference evidence="35 36" key="18">
    <citation type="submission" date="2019-11" db="EMBL/GenBank/DDBJ databases">
        <title>Draft genome sequence of 12 host-associated Lactobacillus reuteri rodent strains.</title>
        <authorList>
            <person name="Zhang S."/>
            <person name="Ozcam M."/>
            <person name="Van Pijkeren J.P."/>
        </authorList>
    </citation>
    <scope>NUCLEOTIDE SEQUENCE [LARGE SCALE GENOMIC DNA]</scope>
    <source>
        <strain evidence="9 38">CR</strain>
        <strain evidence="6 36">L1604-1</strain>
        <strain evidence="8 39">Lr4020</strain>
        <strain evidence="7 37">N4I</strain>
        <strain evidence="5 35">Rat19</strain>
    </source>
</reference>
<reference evidence="11 24" key="3">
    <citation type="submission" date="2016-10" db="EMBL/GenBank/DDBJ databases">
        <title>Genome sequence of Lactobacillus reuteri 121, a source of glucan and fructan exopolysaccharides.</title>
        <authorList>
            <person name="Gangoiti J."/>
            <person name="Lammerts Van Bueren A."/>
            <person name="Dijkhuizen L."/>
        </authorList>
    </citation>
    <scope>NUCLEOTIDE SEQUENCE [LARGE SCALE GENOMIC DNA]</scope>
    <source>
        <strain evidence="11 24">121</strain>
    </source>
</reference>
<evidence type="ECO:0000313" key="27">
    <source>
        <dbReference type="Proteomes" id="UP000215747"/>
    </source>
</evidence>
<dbReference type="Proteomes" id="UP000316394">
    <property type="component" value="Chromosome"/>
</dbReference>
<evidence type="ECO:0000313" key="17">
    <source>
        <dbReference type="EMBL" id="PTV01593.1"/>
    </source>
</evidence>
<dbReference type="Proteomes" id="UP000027731">
    <property type="component" value="Unassembled WGS sequence"/>
</dbReference>